<organism evidence="12 13">
    <name type="scientific">Hymenobacter nitidus</name>
    <dbReference type="NCBI Taxonomy" id="2880929"/>
    <lineage>
        <taxon>Bacteria</taxon>
        <taxon>Pseudomonadati</taxon>
        <taxon>Bacteroidota</taxon>
        <taxon>Cytophagia</taxon>
        <taxon>Cytophagales</taxon>
        <taxon>Hymenobacteraceae</taxon>
        <taxon>Hymenobacter</taxon>
    </lineage>
</organism>
<evidence type="ECO:0000256" key="8">
    <source>
        <dbReference type="ARBA" id="ARBA00033102"/>
    </source>
</evidence>
<evidence type="ECO:0000256" key="5">
    <source>
        <dbReference type="ARBA" id="ARBA00022642"/>
    </source>
</evidence>
<dbReference type="Pfam" id="PF02749">
    <property type="entry name" value="QRPTase_N"/>
    <property type="match status" value="1"/>
</dbReference>
<feature type="domain" description="Quinolinate phosphoribosyl transferase C-terminal" evidence="10">
    <location>
        <begin position="115"/>
        <end position="284"/>
    </location>
</feature>
<dbReference type="InterPro" id="IPR002638">
    <property type="entry name" value="Quinolinate_PRibosylTrfase_C"/>
</dbReference>
<feature type="domain" description="Quinolinate phosphoribosyl transferase N-terminal" evidence="11">
    <location>
        <begin position="30"/>
        <end position="113"/>
    </location>
</feature>
<dbReference type="PIRSF" id="PIRSF006250">
    <property type="entry name" value="NadC_ModD"/>
    <property type="match status" value="1"/>
</dbReference>
<evidence type="ECO:0000259" key="10">
    <source>
        <dbReference type="Pfam" id="PF01729"/>
    </source>
</evidence>
<sequence length="286" mass="30890">MQNPPYLTPEALTTFIRAALAEDIGDGDHSSLAAIPAEARNRAHLLVKGEGILAGVALAHLIFREVDADLQVEQLLNDGDRVTHGDIAFIVEGRSRSILTAERLVLNCMQRMSAIASYTAHLTSLMAGTKAKLLDTRKTTPNFRICEKWAVLIGGGVNHRYGLFDGIILKDNHVDYAGGIRPAIDATKAYLERTGRQLPIVVETRTLAEVQQVLEVGGIERIMLDNMAPARLREAVELIAGRFPTEASGGINDNTIAEVASTGVDYISVGALTHSVKSLDLSLKAF</sequence>
<dbReference type="EMBL" id="JAJADQ010000006">
    <property type="protein sequence ID" value="MCB2378613.1"/>
    <property type="molecule type" value="Genomic_DNA"/>
</dbReference>
<keyword evidence="5" id="KW-0662">Pyridine nucleotide biosynthesis</keyword>
<dbReference type="PANTHER" id="PTHR32179:SF3">
    <property type="entry name" value="NICOTINATE-NUCLEOTIDE PYROPHOSPHORYLASE [CARBOXYLATING]"/>
    <property type="match status" value="1"/>
</dbReference>
<dbReference type="InterPro" id="IPR036068">
    <property type="entry name" value="Nicotinate_pribotase-like_C"/>
</dbReference>
<comment type="similarity">
    <text evidence="3 9">Belongs to the NadC/ModD family.</text>
</comment>
<dbReference type="InterPro" id="IPR022412">
    <property type="entry name" value="Quinolinate_PRibosylTrfase_N"/>
</dbReference>
<evidence type="ECO:0000256" key="6">
    <source>
        <dbReference type="ARBA" id="ARBA00022676"/>
    </source>
</evidence>
<evidence type="ECO:0000256" key="1">
    <source>
        <dbReference type="ARBA" id="ARBA00003237"/>
    </source>
</evidence>
<dbReference type="Proteomes" id="UP001165297">
    <property type="component" value="Unassembled WGS sequence"/>
</dbReference>
<evidence type="ECO:0000256" key="7">
    <source>
        <dbReference type="ARBA" id="ARBA00022679"/>
    </source>
</evidence>
<evidence type="ECO:0000256" key="3">
    <source>
        <dbReference type="ARBA" id="ARBA00009400"/>
    </source>
</evidence>
<evidence type="ECO:0000313" key="12">
    <source>
        <dbReference type="EMBL" id="MCB2378613.1"/>
    </source>
</evidence>
<dbReference type="Gene3D" id="3.20.20.70">
    <property type="entry name" value="Aldolase class I"/>
    <property type="match status" value="1"/>
</dbReference>
<evidence type="ECO:0000256" key="2">
    <source>
        <dbReference type="ARBA" id="ARBA00004893"/>
    </source>
</evidence>
<dbReference type="RefSeq" id="WP_226186503.1">
    <property type="nucleotide sequence ID" value="NZ_JAJADQ010000006.1"/>
</dbReference>
<evidence type="ECO:0000256" key="4">
    <source>
        <dbReference type="ARBA" id="ARBA00011944"/>
    </source>
</evidence>
<dbReference type="GO" id="GO:0004514">
    <property type="term" value="F:nicotinate-nucleotide diphosphorylase (carboxylating) activity"/>
    <property type="evidence" value="ECO:0007669"/>
    <property type="project" value="UniProtKB-EC"/>
</dbReference>
<evidence type="ECO:0000256" key="9">
    <source>
        <dbReference type="PIRNR" id="PIRNR006250"/>
    </source>
</evidence>
<dbReference type="SUPFAM" id="SSF54675">
    <property type="entry name" value="Nicotinate/Quinolinate PRTase N-terminal domain-like"/>
    <property type="match status" value="1"/>
</dbReference>
<comment type="pathway">
    <text evidence="2">Cofactor biosynthesis; NAD(+) biosynthesis; nicotinate D-ribonucleotide from quinolinate: step 1/1.</text>
</comment>
<dbReference type="PANTHER" id="PTHR32179">
    <property type="entry name" value="NICOTINATE-NUCLEOTIDE PYROPHOSPHORYLASE [CARBOXYLATING]"/>
    <property type="match status" value="1"/>
</dbReference>
<name>A0ABS8ADV6_9BACT</name>
<dbReference type="SUPFAM" id="SSF51690">
    <property type="entry name" value="Nicotinate/Quinolinate PRTase C-terminal domain-like"/>
    <property type="match status" value="1"/>
</dbReference>
<comment type="caution">
    <text evidence="12">The sequence shown here is derived from an EMBL/GenBank/DDBJ whole genome shotgun (WGS) entry which is preliminary data.</text>
</comment>
<dbReference type="InterPro" id="IPR037128">
    <property type="entry name" value="Quinolinate_PRibosylTase_N_sf"/>
</dbReference>
<dbReference type="NCBIfam" id="TIGR00078">
    <property type="entry name" value="nadC"/>
    <property type="match status" value="1"/>
</dbReference>
<keyword evidence="13" id="KW-1185">Reference proteome</keyword>
<keyword evidence="7 9" id="KW-0808">Transferase</keyword>
<comment type="function">
    <text evidence="1">Involved in the catabolism of quinolinic acid (QA).</text>
</comment>
<dbReference type="CDD" id="cd01572">
    <property type="entry name" value="QPRTase"/>
    <property type="match status" value="1"/>
</dbReference>
<evidence type="ECO:0000259" key="11">
    <source>
        <dbReference type="Pfam" id="PF02749"/>
    </source>
</evidence>
<dbReference type="InterPro" id="IPR027277">
    <property type="entry name" value="NadC/ModD"/>
</dbReference>
<dbReference type="Gene3D" id="3.90.1170.20">
    <property type="entry name" value="Quinolinate phosphoribosyl transferase, N-terminal domain"/>
    <property type="match status" value="1"/>
</dbReference>
<protein>
    <recommendedName>
        <fullName evidence="4">nicotinate-nucleotide diphosphorylase (carboxylating)</fullName>
        <ecNumber evidence="4">2.4.2.19</ecNumber>
    </recommendedName>
    <alternativeName>
        <fullName evidence="8">Quinolinate phosphoribosyltransferase [decarboxylating]</fullName>
    </alternativeName>
</protein>
<dbReference type="InterPro" id="IPR013785">
    <property type="entry name" value="Aldolase_TIM"/>
</dbReference>
<dbReference type="Pfam" id="PF01729">
    <property type="entry name" value="QRPTase_C"/>
    <property type="match status" value="1"/>
</dbReference>
<dbReference type="InterPro" id="IPR004393">
    <property type="entry name" value="NadC"/>
</dbReference>
<proteinExistence type="inferred from homology"/>
<dbReference type="EC" id="2.4.2.19" evidence="4"/>
<keyword evidence="6 9" id="KW-0328">Glycosyltransferase</keyword>
<gene>
    <name evidence="12" type="primary">nadC</name>
    <name evidence="12" type="ORF">LGH70_13515</name>
</gene>
<evidence type="ECO:0000313" key="13">
    <source>
        <dbReference type="Proteomes" id="UP001165297"/>
    </source>
</evidence>
<reference evidence="12" key="1">
    <citation type="submission" date="2021-10" db="EMBL/GenBank/DDBJ databases">
        <authorList>
            <person name="Dean J.D."/>
            <person name="Kim M.K."/>
            <person name="Newey C.N."/>
            <person name="Stoker T.S."/>
            <person name="Thompson D.W."/>
            <person name="Grose J.H."/>
        </authorList>
    </citation>
    <scope>NUCLEOTIDE SEQUENCE</scope>
    <source>
        <strain evidence="12">BT635</strain>
    </source>
</reference>
<accession>A0ABS8ADV6</accession>